<dbReference type="PANTHER" id="PTHR33303:SF2">
    <property type="entry name" value="COA-BINDING DOMAIN-CONTAINING PROTEIN"/>
    <property type="match status" value="1"/>
</dbReference>
<dbReference type="OrthoDB" id="5138418at2759"/>
<dbReference type="Proteomes" id="UP000683000">
    <property type="component" value="Unassembled WGS sequence"/>
</dbReference>
<dbReference type="SMART" id="SM00881">
    <property type="entry name" value="CoA_binding"/>
    <property type="match status" value="1"/>
</dbReference>
<comment type="caution">
    <text evidence="2">The sequence shown here is derived from an EMBL/GenBank/DDBJ whole genome shotgun (WGS) entry which is preliminary data.</text>
</comment>
<dbReference type="Pfam" id="PF13380">
    <property type="entry name" value="CoA_binding_2"/>
    <property type="match status" value="1"/>
</dbReference>
<evidence type="ECO:0000313" key="3">
    <source>
        <dbReference type="Proteomes" id="UP000683000"/>
    </source>
</evidence>
<sequence>MATSVAKQKFFLTHKKYAVVGASTDQSKWGTKILQWYIARDKDVTPVHPTNSELEGHKTVKSIDELASPTETALSIITPAKLTIKLLEQAKAKGIPAIWIQPGASDKDCADYITNNEMTDYVLWQGECLWRDGDGILRTMDHEPRSFFLHVLLNLRDLLLQSCH</sequence>
<dbReference type="EMBL" id="JAGFBS010000014">
    <property type="protein sequence ID" value="KAG6375644.1"/>
    <property type="molecule type" value="Genomic_DNA"/>
</dbReference>
<dbReference type="SUPFAM" id="SSF51735">
    <property type="entry name" value="NAD(P)-binding Rossmann-fold domains"/>
    <property type="match status" value="1"/>
</dbReference>
<dbReference type="AlphaFoldDB" id="A0A8I2YPA0"/>
<accession>A0A8I2YPA0</accession>
<dbReference type="InterPro" id="IPR003781">
    <property type="entry name" value="CoA-bd"/>
</dbReference>
<evidence type="ECO:0000313" key="2">
    <source>
        <dbReference type="EMBL" id="KAG6375644.1"/>
    </source>
</evidence>
<dbReference type="PANTHER" id="PTHR33303">
    <property type="entry name" value="CYTOPLASMIC PROTEIN-RELATED"/>
    <property type="match status" value="1"/>
</dbReference>
<dbReference type="Gene3D" id="3.40.50.720">
    <property type="entry name" value="NAD(P)-binding Rossmann-like Domain"/>
    <property type="match status" value="1"/>
</dbReference>
<name>A0A8I2YPA0_9AGAM</name>
<evidence type="ECO:0000259" key="1">
    <source>
        <dbReference type="SMART" id="SM00881"/>
    </source>
</evidence>
<gene>
    <name evidence="2" type="ORF">JVT61DRAFT_3212</name>
</gene>
<organism evidence="2 3">
    <name type="scientific">Boletus reticuloceps</name>
    <dbReference type="NCBI Taxonomy" id="495285"/>
    <lineage>
        <taxon>Eukaryota</taxon>
        <taxon>Fungi</taxon>
        <taxon>Dikarya</taxon>
        <taxon>Basidiomycota</taxon>
        <taxon>Agaricomycotina</taxon>
        <taxon>Agaricomycetes</taxon>
        <taxon>Agaricomycetidae</taxon>
        <taxon>Boletales</taxon>
        <taxon>Boletineae</taxon>
        <taxon>Boletaceae</taxon>
        <taxon>Boletoideae</taxon>
        <taxon>Boletus</taxon>
    </lineage>
</organism>
<feature type="domain" description="CoA-binding" evidence="1">
    <location>
        <begin position="11"/>
        <end position="104"/>
    </location>
</feature>
<protein>
    <recommendedName>
        <fullName evidence="1">CoA-binding domain-containing protein</fullName>
    </recommendedName>
</protein>
<reference evidence="2" key="1">
    <citation type="submission" date="2021-03" db="EMBL/GenBank/DDBJ databases">
        <title>Evolutionary innovations through gain and loss of genes in the ectomycorrhizal Boletales.</title>
        <authorList>
            <person name="Wu G."/>
            <person name="Miyauchi S."/>
            <person name="Morin E."/>
            <person name="Yang Z.-L."/>
            <person name="Xu J."/>
            <person name="Martin F.M."/>
        </authorList>
    </citation>
    <scope>NUCLEOTIDE SEQUENCE</scope>
    <source>
        <strain evidence="2">BR01</strain>
    </source>
</reference>
<proteinExistence type="predicted"/>
<dbReference type="InterPro" id="IPR036291">
    <property type="entry name" value="NAD(P)-bd_dom_sf"/>
</dbReference>
<keyword evidence="3" id="KW-1185">Reference proteome</keyword>